<dbReference type="OrthoDB" id="1681793at2"/>
<accession>A0A3A1QZU5</accession>
<dbReference type="Gene3D" id="1.10.10.60">
    <property type="entry name" value="Homeodomain-like"/>
    <property type="match status" value="2"/>
</dbReference>
<evidence type="ECO:0000256" key="2">
    <source>
        <dbReference type="ARBA" id="ARBA00023125"/>
    </source>
</evidence>
<dbReference type="PROSITE" id="PS01124">
    <property type="entry name" value="HTH_ARAC_FAMILY_2"/>
    <property type="match status" value="1"/>
</dbReference>
<dbReference type="PANTHER" id="PTHR43280:SF26">
    <property type="entry name" value="ARAC-FAMILY TRANSCRIPTIONAL REGULATOR"/>
    <property type="match status" value="1"/>
</dbReference>
<sequence length="232" mass="27238">MTYNIVCDKRSYSYEIQSHSHGFGQLLFPLQGSLNIHTDSEAITLTPDHFYYLPPQMNHQYHSKDRNEFMVLDIPMHYLPDYTESMYMPLDQQWNSIRFLLLEEAQEDDGQSSALMDLTRFVTHKLKTASPASIQYIQQHFTKPLNLQDLARIENYHPNYYSNWFKRKTGKSPKQYISHLRMKKAECLLMNTSRTISSISGEAGFENSSSFTRWFVKESGITPQQFRRLNNG</sequence>
<dbReference type="InterPro" id="IPR003313">
    <property type="entry name" value="AraC-bd"/>
</dbReference>
<proteinExistence type="predicted"/>
<gene>
    <name evidence="5" type="ORF">D3H55_13910</name>
</gene>
<dbReference type="InterPro" id="IPR009057">
    <property type="entry name" value="Homeodomain-like_sf"/>
</dbReference>
<dbReference type="GO" id="GO:0043565">
    <property type="term" value="F:sequence-specific DNA binding"/>
    <property type="evidence" value="ECO:0007669"/>
    <property type="project" value="InterPro"/>
</dbReference>
<dbReference type="InterPro" id="IPR011051">
    <property type="entry name" value="RmlC_Cupin_sf"/>
</dbReference>
<dbReference type="SUPFAM" id="SSF46689">
    <property type="entry name" value="Homeodomain-like"/>
    <property type="match status" value="1"/>
</dbReference>
<evidence type="ECO:0000259" key="4">
    <source>
        <dbReference type="PROSITE" id="PS01124"/>
    </source>
</evidence>
<dbReference type="SMART" id="SM00342">
    <property type="entry name" value="HTH_ARAC"/>
    <property type="match status" value="1"/>
</dbReference>
<dbReference type="AlphaFoldDB" id="A0A3A1QZU5"/>
<dbReference type="Pfam" id="PF02311">
    <property type="entry name" value="AraC_binding"/>
    <property type="match status" value="1"/>
</dbReference>
<keyword evidence="1" id="KW-0805">Transcription regulation</keyword>
<evidence type="ECO:0000313" key="6">
    <source>
        <dbReference type="Proteomes" id="UP000265801"/>
    </source>
</evidence>
<protein>
    <submittedName>
        <fullName evidence="5">AraC family transcriptional regulator</fullName>
    </submittedName>
</protein>
<dbReference type="Proteomes" id="UP000265801">
    <property type="component" value="Unassembled WGS sequence"/>
</dbReference>
<organism evidence="5 6">
    <name type="scientific">Bacillus salacetis</name>
    <dbReference type="NCBI Taxonomy" id="2315464"/>
    <lineage>
        <taxon>Bacteria</taxon>
        <taxon>Bacillati</taxon>
        <taxon>Bacillota</taxon>
        <taxon>Bacilli</taxon>
        <taxon>Bacillales</taxon>
        <taxon>Bacillaceae</taxon>
        <taxon>Bacillus</taxon>
    </lineage>
</organism>
<dbReference type="InterPro" id="IPR018060">
    <property type="entry name" value="HTH_AraC"/>
</dbReference>
<keyword evidence="3" id="KW-0804">Transcription</keyword>
<dbReference type="Pfam" id="PF12833">
    <property type="entry name" value="HTH_18"/>
    <property type="match status" value="1"/>
</dbReference>
<evidence type="ECO:0000256" key="3">
    <source>
        <dbReference type="ARBA" id="ARBA00023163"/>
    </source>
</evidence>
<dbReference type="PANTHER" id="PTHR43280">
    <property type="entry name" value="ARAC-FAMILY TRANSCRIPTIONAL REGULATOR"/>
    <property type="match status" value="1"/>
</dbReference>
<evidence type="ECO:0000313" key="5">
    <source>
        <dbReference type="EMBL" id="RIW31975.1"/>
    </source>
</evidence>
<keyword evidence="6" id="KW-1185">Reference proteome</keyword>
<dbReference type="SUPFAM" id="SSF51182">
    <property type="entry name" value="RmlC-like cupins"/>
    <property type="match status" value="1"/>
</dbReference>
<dbReference type="GO" id="GO:0003700">
    <property type="term" value="F:DNA-binding transcription factor activity"/>
    <property type="evidence" value="ECO:0007669"/>
    <property type="project" value="InterPro"/>
</dbReference>
<dbReference type="EMBL" id="QXIR01000019">
    <property type="protein sequence ID" value="RIW31975.1"/>
    <property type="molecule type" value="Genomic_DNA"/>
</dbReference>
<comment type="caution">
    <text evidence="5">The sequence shown here is derived from an EMBL/GenBank/DDBJ whole genome shotgun (WGS) entry which is preliminary data.</text>
</comment>
<evidence type="ECO:0000256" key="1">
    <source>
        <dbReference type="ARBA" id="ARBA00023015"/>
    </source>
</evidence>
<dbReference type="InterPro" id="IPR014710">
    <property type="entry name" value="RmlC-like_jellyroll"/>
</dbReference>
<dbReference type="Gene3D" id="2.60.120.10">
    <property type="entry name" value="Jelly Rolls"/>
    <property type="match status" value="1"/>
</dbReference>
<name>A0A3A1QZU5_9BACI</name>
<keyword evidence="2" id="KW-0238">DNA-binding</keyword>
<feature type="domain" description="HTH araC/xylS-type" evidence="4">
    <location>
        <begin position="131"/>
        <end position="229"/>
    </location>
</feature>
<reference evidence="5 6" key="1">
    <citation type="submission" date="2018-09" db="EMBL/GenBank/DDBJ databases">
        <title>Bacillus saliacetes sp. nov., isolated from Thai shrimp paste (Ka-pi).</title>
        <authorList>
            <person name="Daroonpunt R."/>
            <person name="Tanasupawat S."/>
            <person name="Yiamsombut S."/>
        </authorList>
    </citation>
    <scope>NUCLEOTIDE SEQUENCE [LARGE SCALE GENOMIC DNA]</scope>
    <source>
        <strain evidence="5 6">SKP7-4</strain>
    </source>
</reference>